<organism evidence="3 4">
    <name type="scientific">Arthrobacter zhangbolii</name>
    <dbReference type="NCBI Taxonomy" id="2886936"/>
    <lineage>
        <taxon>Bacteria</taxon>
        <taxon>Bacillati</taxon>
        <taxon>Actinomycetota</taxon>
        <taxon>Actinomycetes</taxon>
        <taxon>Micrococcales</taxon>
        <taxon>Micrococcaceae</taxon>
        <taxon>Arthrobacter</taxon>
    </lineage>
</organism>
<keyword evidence="3" id="KW-0808">Transferase</keyword>
<gene>
    <name evidence="3" type="ORF">LJ755_06355</name>
</gene>
<dbReference type="Pfam" id="PF00156">
    <property type="entry name" value="Pribosyltran"/>
    <property type="match status" value="1"/>
</dbReference>
<feature type="domain" description="Phosphoribosyltransferase" evidence="2">
    <location>
        <begin position="39"/>
        <end position="180"/>
    </location>
</feature>
<dbReference type="EMBL" id="JAJFZT010000003">
    <property type="protein sequence ID" value="MCC3272352.1"/>
    <property type="molecule type" value="Genomic_DNA"/>
</dbReference>
<reference evidence="3" key="1">
    <citation type="submission" date="2021-10" db="EMBL/GenBank/DDBJ databases">
        <title>Novel species in genus Arthrobacter.</title>
        <authorList>
            <person name="Liu Y."/>
        </authorList>
    </citation>
    <scope>NUCLEOTIDE SEQUENCE</scope>
    <source>
        <strain evidence="3">Zg-Y462</strain>
    </source>
</reference>
<dbReference type="RefSeq" id="WP_227928444.1">
    <property type="nucleotide sequence ID" value="NZ_JAJFZT010000003.1"/>
</dbReference>
<dbReference type="CDD" id="cd06223">
    <property type="entry name" value="PRTases_typeI"/>
    <property type="match status" value="1"/>
</dbReference>
<proteinExistence type="predicted"/>
<feature type="region of interest" description="Disordered" evidence="1">
    <location>
        <begin position="1"/>
        <end position="23"/>
    </location>
</feature>
<dbReference type="SUPFAM" id="SSF53271">
    <property type="entry name" value="PRTase-like"/>
    <property type="match status" value="1"/>
</dbReference>
<comment type="caution">
    <text evidence="3">The sequence shown here is derived from an EMBL/GenBank/DDBJ whole genome shotgun (WGS) entry which is preliminary data.</text>
</comment>
<accession>A0A9X1S9J5</accession>
<dbReference type="InterPro" id="IPR029057">
    <property type="entry name" value="PRTase-like"/>
</dbReference>
<keyword evidence="3" id="KW-0328">Glycosyltransferase</keyword>
<dbReference type="Gene3D" id="3.40.50.2020">
    <property type="match status" value="1"/>
</dbReference>
<dbReference type="GO" id="GO:0016757">
    <property type="term" value="F:glycosyltransferase activity"/>
    <property type="evidence" value="ECO:0007669"/>
    <property type="project" value="UniProtKB-KW"/>
</dbReference>
<dbReference type="Proteomes" id="UP001155145">
    <property type="component" value="Unassembled WGS sequence"/>
</dbReference>
<protein>
    <submittedName>
        <fullName evidence="3">Phosphoribosyltransferase</fullName>
    </submittedName>
</protein>
<dbReference type="InterPro" id="IPR000836">
    <property type="entry name" value="PRTase_dom"/>
</dbReference>
<sequence>MGPMPESATPPGPVPPHGWRDRTDAGRQLGAALTAYADAPQLLVLGLPRGGVPVAAEVAAALDAPLDVVVVRKIGYALQPELAAGAVAGIAGITGVVRNHDVLSYWRSRSSRADTMFKAAAEEELAEVRRREELFRPGTPVRAVPGATVILVDDGLATGSTMRAALGVVRRLAPAWLVAAAPVACGSAADIPASLADDVVVPWAHSGLDAVGLAYDSFPETTDAEVRAFLGVGGPPWLQ</sequence>
<dbReference type="Gene3D" id="3.30.1310.20">
    <property type="entry name" value="PRTase-like"/>
    <property type="match status" value="1"/>
</dbReference>
<name>A0A9X1S9J5_9MICC</name>
<evidence type="ECO:0000313" key="4">
    <source>
        <dbReference type="Proteomes" id="UP001155145"/>
    </source>
</evidence>
<evidence type="ECO:0000313" key="3">
    <source>
        <dbReference type="EMBL" id="MCC3272352.1"/>
    </source>
</evidence>
<dbReference type="AlphaFoldDB" id="A0A9X1S9J5"/>
<evidence type="ECO:0000256" key="1">
    <source>
        <dbReference type="SAM" id="MobiDB-lite"/>
    </source>
</evidence>
<evidence type="ECO:0000259" key="2">
    <source>
        <dbReference type="Pfam" id="PF00156"/>
    </source>
</evidence>